<gene>
    <name evidence="1" type="ORF">S12H4_16535</name>
</gene>
<protein>
    <submittedName>
        <fullName evidence="1">Uncharacterized protein</fullName>
    </submittedName>
</protein>
<reference evidence="1" key="1">
    <citation type="journal article" date="2014" name="Front. Microbiol.">
        <title>High frequency of phylogenetically diverse reductive dehalogenase-homologous genes in deep subseafloor sedimentary metagenomes.</title>
        <authorList>
            <person name="Kawai M."/>
            <person name="Futagami T."/>
            <person name="Toyoda A."/>
            <person name="Takaki Y."/>
            <person name="Nishi S."/>
            <person name="Hori S."/>
            <person name="Arai W."/>
            <person name="Tsubouchi T."/>
            <person name="Morono Y."/>
            <person name="Uchiyama I."/>
            <person name="Ito T."/>
            <person name="Fujiyama A."/>
            <person name="Inagaki F."/>
            <person name="Takami H."/>
        </authorList>
    </citation>
    <scope>NUCLEOTIDE SEQUENCE</scope>
    <source>
        <strain evidence="1">Expedition CK06-06</strain>
    </source>
</reference>
<dbReference type="EMBL" id="BARW01008004">
    <property type="protein sequence ID" value="GAI79125.1"/>
    <property type="molecule type" value="Genomic_DNA"/>
</dbReference>
<name>X1SUW4_9ZZZZ</name>
<proteinExistence type="predicted"/>
<dbReference type="AlphaFoldDB" id="X1SUW4"/>
<feature type="non-terminal residue" evidence="1">
    <location>
        <position position="110"/>
    </location>
</feature>
<sequence>MIDKLSDLKEEFLIKELLQLTLNAGLQTRNEFFPIYSYETLDLNQAKNLRNDLKKHLLTFLDLYKSRMISEEEHILIIVELSNIISKKYNEILYKKRFRIGVSQKIINLF</sequence>
<accession>X1SUW4</accession>
<evidence type="ECO:0000313" key="1">
    <source>
        <dbReference type="EMBL" id="GAI79125.1"/>
    </source>
</evidence>
<comment type="caution">
    <text evidence="1">The sequence shown here is derived from an EMBL/GenBank/DDBJ whole genome shotgun (WGS) entry which is preliminary data.</text>
</comment>
<organism evidence="1">
    <name type="scientific">marine sediment metagenome</name>
    <dbReference type="NCBI Taxonomy" id="412755"/>
    <lineage>
        <taxon>unclassified sequences</taxon>
        <taxon>metagenomes</taxon>
        <taxon>ecological metagenomes</taxon>
    </lineage>
</organism>